<evidence type="ECO:0000313" key="8">
    <source>
        <dbReference type="Proteomes" id="UP000754710"/>
    </source>
</evidence>
<feature type="transmembrane region" description="Helical" evidence="6">
    <location>
        <begin position="259"/>
        <end position="276"/>
    </location>
</feature>
<name>A0ABS7RQN6_9ACTN</name>
<organism evidence="7 8">
    <name type="scientific">Nocardioides jiangsuensis</name>
    <dbReference type="NCBI Taxonomy" id="2866161"/>
    <lineage>
        <taxon>Bacteria</taxon>
        <taxon>Bacillati</taxon>
        <taxon>Actinomycetota</taxon>
        <taxon>Actinomycetes</taxon>
        <taxon>Propionibacteriales</taxon>
        <taxon>Nocardioidaceae</taxon>
        <taxon>Nocardioides</taxon>
    </lineage>
</organism>
<evidence type="ECO:0000256" key="3">
    <source>
        <dbReference type="ARBA" id="ARBA00022692"/>
    </source>
</evidence>
<keyword evidence="3 6" id="KW-0812">Transmembrane</keyword>
<protein>
    <submittedName>
        <fullName evidence="7">YihY/virulence factor BrkB family protein</fullName>
    </submittedName>
</protein>
<dbReference type="InterPro" id="IPR017039">
    <property type="entry name" value="Virul_fac_BrkB"/>
</dbReference>
<evidence type="ECO:0000256" key="5">
    <source>
        <dbReference type="ARBA" id="ARBA00023136"/>
    </source>
</evidence>
<feature type="transmembrane region" description="Helical" evidence="6">
    <location>
        <begin position="193"/>
        <end position="216"/>
    </location>
</feature>
<dbReference type="EMBL" id="JAIEZQ010000003">
    <property type="protein sequence ID" value="MBY9076358.1"/>
    <property type="molecule type" value="Genomic_DNA"/>
</dbReference>
<comment type="subcellular location">
    <subcellularLocation>
        <location evidence="1">Cell membrane</location>
        <topology evidence="1">Multi-pass membrane protein</topology>
    </subcellularLocation>
</comment>
<keyword evidence="2" id="KW-1003">Cell membrane</keyword>
<evidence type="ECO:0000256" key="1">
    <source>
        <dbReference type="ARBA" id="ARBA00004651"/>
    </source>
</evidence>
<dbReference type="PANTHER" id="PTHR30213">
    <property type="entry name" value="INNER MEMBRANE PROTEIN YHJD"/>
    <property type="match status" value="1"/>
</dbReference>
<evidence type="ECO:0000256" key="6">
    <source>
        <dbReference type="SAM" id="Phobius"/>
    </source>
</evidence>
<keyword evidence="8" id="KW-1185">Reference proteome</keyword>
<reference evidence="7 8" key="1">
    <citation type="submission" date="2021-08" db="EMBL/GenBank/DDBJ databases">
        <title>Nocardioides bacterium WL0053 sp. nov., isolated from the sediment.</title>
        <authorList>
            <person name="Wang L."/>
            <person name="Zhang D."/>
            <person name="Zhang A."/>
        </authorList>
    </citation>
    <scope>NUCLEOTIDE SEQUENCE [LARGE SCALE GENOMIC DNA]</scope>
    <source>
        <strain evidence="7 8">WL0053</strain>
    </source>
</reference>
<sequence length="351" mass="36965">MASLKERVTSRVDRLRERRPSVDHAVKTFQHYGAVNGNGQAGAATYFGFLSFFPILALAFFVVGWVAKVYPDAQRDLVVTINQLLPGIVGNGENQISIDTFEKYAGTIGLIGLFGVLYSGLGWLSGMRDALESVFQLPPRVQPNLVLGKIRDLLTLVVIGTTLLVSVAVSGMVSGFSELLLGWVGLGDSVVAAVLLPLLGLVLGVAATTVLFFAMYRLLAQPGLPRKAVLEGAVLGAVGFEVLKYLASFLMAGTKNEPAAQAFGVALILLVWINYFSRVTMYGAAYAYAAPEAERRRAEAAALAEIPVVPVSAAAVPVGGEKDGRGRAVLAGVMAGAALGAVAARKRTAED</sequence>
<feature type="transmembrane region" description="Helical" evidence="6">
    <location>
        <begin position="104"/>
        <end position="124"/>
    </location>
</feature>
<keyword evidence="4 6" id="KW-1133">Transmembrane helix</keyword>
<accession>A0ABS7RQN6</accession>
<feature type="transmembrane region" description="Helical" evidence="6">
    <location>
        <begin position="153"/>
        <end position="173"/>
    </location>
</feature>
<feature type="transmembrane region" description="Helical" evidence="6">
    <location>
        <begin position="228"/>
        <end position="247"/>
    </location>
</feature>
<evidence type="ECO:0000256" key="2">
    <source>
        <dbReference type="ARBA" id="ARBA00022475"/>
    </source>
</evidence>
<dbReference type="RefSeq" id="WP_221026170.1">
    <property type="nucleotide sequence ID" value="NZ_JAIEZQ010000003.1"/>
</dbReference>
<dbReference type="Pfam" id="PF03631">
    <property type="entry name" value="Virul_fac_BrkB"/>
    <property type="match status" value="1"/>
</dbReference>
<dbReference type="PANTHER" id="PTHR30213:SF1">
    <property type="entry name" value="INNER MEMBRANE PROTEIN YHJD"/>
    <property type="match status" value="1"/>
</dbReference>
<dbReference type="Proteomes" id="UP000754710">
    <property type="component" value="Unassembled WGS sequence"/>
</dbReference>
<evidence type="ECO:0000256" key="4">
    <source>
        <dbReference type="ARBA" id="ARBA00022989"/>
    </source>
</evidence>
<gene>
    <name evidence="7" type="ORF">K1X13_16110</name>
</gene>
<comment type="caution">
    <text evidence="7">The sequence shown here is derived from an EMBL/GenBank/DDBJ whole genome shotgun (WGS) entry which is preliminary data.</text>
</comment>
<proteinExistence type="predicted"/>
<keyword evidence="5 6" id="KW-0472">Membrane</keyword>
<evidence type="ECO:0000313" key="7">
    <source>
        <dbReference type="EMBL" id="MBY9076358.1"/>
    </source>
</evidence>
<feature type="transmembrane region" description="Helical" evidence="6">
    <location>
        <begin position="46"/>
        <end position="67"/>
    </location>
</feature>